<sequence>MKIVCISDTHGKHSQIAVPEGDLLIHAGDLSARGRPKEIRRFNNWLATLPHRHKVVIAGNHDFLFEDEPHQAEALLTNAIYLNDSGVTIEGVNIWGSPITPWFFDWAFNRARGADIRKHWDLIPENIDILVTHGPPKGVLDQTAKGEEVGCEELTEVIQDIRPRYHIFGHIHEARGRVEVNGTHYINASMLNLQYEAVHQAVVIDYMR</sequence>
<evidence type="ECO:0000313" key="3">
    <source>
        <dbReference type="Proteomes" id="UP000004095"/>
    </source>
</evidence>
<protein>
    <submittedName>
        <fullName evidence="2">239AB</fullName>
    </submittedName>
</protein>
<comment type="caution">
    <text evidence="2">The sequence shown here is derived from an EMBL/GenBank/DDBJ whole genome shotgun (WGS) entry which is preliminary data.</text>
</comment>
<dbReference type="RefSeq" id="WP_002694015.1">
    <property type="nucleotide sequence ID" value="NZ_AAWS01000003.1"/>
</dbReference>
<dbReference type="SUPFAM" id="SSF56300">
    <property type="entry name" value="Metallo-dependent phosphatases"/>
    <property type="match status" value="1"/>
</dbReference>
<reference evidence="2 3" key="1">
    <citation type="submission" date="2007-01" db="EMBL/GenBank/DDBJ databases">
        <authorList>
            <person name="Haygood M."/>
            <person name="Podell S."/>
            <person name="Anderson C."/>
            <person name="Hopkinson B."/>
            <person name="Roe K."/>
            <person name="Barbeau K."/>
            <person name="Gaasterland T."/>
            <person name="Ferriera S."/>
            <person name="Johnson J."/>
            <person name="Kravitz S."/>
            <person name="Beeson K."/>
            <person name="Sutton G."/>
            <person name="Rogers Y.-H."/>
            <person name="Friedman R."/>
            <person name="Frazier M."/>
            <person name="Venter J.C."/>
        </authorList>
    </citation>
    <scope>NUCLEOTIDE SEQUENCE [LARGE SCALE GENOMIC DNA]</scope>
    <source>
        <strain evidence="2 3">ATCC 23134</strain>
    </source>
</reference>
<dbReference type="Proteomes" id="UP000004095">
    <property type="component" value="Unassembled WGS sequence"/>
</dbReference>
<dbReference type="Pfam" id="PF00149">
    <property type="entry name" value="Metallophos"/>
    <property type="match status" value="1"/>
</dbReference>
<proteinExistence type="predicted"/>
<dbReference type="InterPro" id="IPR051693">
    <property type="entry name" value="UPF0046_metallophosphoest"/>
</dbReference>
<organism evidence="2 3">
    <name type="scientific">Microscilla marina ATCC 23134</name>
    <dbReference type="NCBI Taxonomy" id="313606"/>
    <lineage>
        <taxon>Bacteria</taxon>
        <taxon>Pseudomonadati</taxon>
        <taxon>Bacteroidota</taxon>
        <taxon>Cytophagia</taxon>
        <taxon>Cytophagales</taxon>
        <taxon>Microscillaceae</taxon>
        <taxon>Microscilla</taxon>
    </lineage>
</organism>
<dbReference type="InterPro" id="IPR029052">
    <property type="entry name" value="Metallo-depent_PP-like"/>
</dbReference>
<keyword evidence="3" id="KW-1185">Reference proteome</keyword>
<dbReference type="PANTHER" id="PTHR12905">
    <property type="entry name" value="METALLOPHOSPHOESTERASE"/>
    <property type="match status" value="1"/>
</dbReference>
<dbReference type="eggNOG" id="COG2129">
    <property type="taxonomic scope" value="Bacteria"/>
</dbReference>
<name>A1ZEC9_MICM2</name>
<dbReference type="CDD" id="cd07379">
    <property type="entry name" value="MPP_239FB"/>
    <property type="match status" value="1"/>
</dbReference>
<gene>
    <name evidence="2" type="ORF">M23134_04270</name>
</gene>
<evidence type="ECO:0000259" key="1">
    <source>
        <dbReference type="Pfam" id="PF00149"/>
    </source>
</evidence>
<feature type="domain" description="Calcineurin-like phosphoesterase" evidence="1">
    <location>
        <begin position="1"/>
        <end position="173"/>
    </location>
</feature>
<dbReference type="AlphaFoldDB" id="A1ZEC9"/>
<dbReference type="PANTHER" id="PTHR12905:SF0">
    <property type="entry name" value="CALCINEURIN-LIKE PHOSPHOESTERASE DOMAIN-CONTAINING PROTEIN"/>
    <property type="match status" value="1"/>
</dbReference>
<dbReference type="EMBL" id="AAWS01000003">
    <property type="protein sequence ID" value="EAY31437.1"/>
    <property type="molecule type" value="Genomic_DNA"/>
</dbReference>
<dbReference type="Gene3D" id="3.60.21.10">
    <property type="match status" value="1"/>
</dbReference>
<accession>A1ZEC9</accession>
<dbReference type="GO" id="GO:0016787">
    <property type="term" value="F:hydrolase activity"/>
    <property type="evidence" value="ECO:0007669"/>
    <property type="project" value="InterPro"/>
</dbReference>
<dbReference type="InterPro" id="IPR004843">
    <property type="entry name" value="Calcineurin-like_PHP"/>
</dbReference>
<dbReference type="OrthoDB" id="332939at2"/>
<evidence type="ECO:0000313" key="2">
    <source>
        <dbReference type="EMBL" id="EAY31437.1"/>
    </source>
</evidence>